<dbReference type="Gene3D" id="1.20.1050.60">
    <property type="entry name" value="alpha-1,2-mannosidase"/>
    <property type="match status" value="1"/>
</dbReference>
<sequence length="881" mass="92890">MRSRRALIAVIAASAVFMVFVMVAVAPAPPKGYDGPPLFVANPVDHVATLIGTGTGGETVGEINNFPGATVPFGMVQYSPDTAGNYAGYNYDNPRATGFSMTHASVGCAAFGDVSMLPVTGKIAPQPWSAAEEIAHDDTEQGVPGYYAVRFPGTGVKAELTATAHTGVGRFSYPHNGRPALLQVRSGSSLAGNSRATIQIGEDNTTISGWATSGGFCDKPNAYTVYFAMKFSQPFTSYGSWDGSAVYAGARSANAPYSGGYVEFPAGSTIEVRTAISYVGIEGARANLAAEGAAGFDEVRAAASREWNAALSRVTVAGRNVDDLTTFYTSLYRTMLHPNMFNDADGSYVGFDGSIHTVAAGHTQYANFSDWDTYRCLAALQALLFPERASDMAQSLVNDAEQSGALPRWAFANAATGEMTGDSVVPLIANLNTFGANDFDVKTALRYMVDGATKGGVGLDGYVERRGIATYLRFGYAPYTLEFARNGWIADASITLEWSIDDFAISRFADSLGDAATAAEFQDRSQYWQNLFNPTTRSVVPRSWTGLFRRGPAVVVAPENFGQVGYDEGNAEQYVWSVPHNVAGLVTALGGRGAVANRLDRFTERLNVGPNRPYLWAGNEPSFGVPWLYNYIGEPWKTQHTVDRVRGLFGPTADGEPGNDDLGALASWYVWAALGLYPATPGTPILTVGAPLFDSAEIALPANKSIRISAPGASGPRHLKYVSGLKVDGQATGHTWLPESIIRTGGTLAFSLAAYPDKRWGTAEDDAPPSFGAGSSAVAVNLSTPVVTIAPGHTGSVTLDAQRMTTGADGYAVAGTSSDAGIGVTPTSGRFAADGSAGVTVPITVAQSVPEDYYLVYLTTTVGQSVRTSTVLVVAQSESES</sequence>
<dbReference type="InterPro" id="IPR008928">
    <property type="entry name" value="6-hairpin_glycosidase_sf"/>
</dbReference>
<organism evidence="3 4">
    <name type="scientific">Mycobacterium mantenii</name>
    <dbReference type="NCBI Taxonomy" id="560555"/>
    <lineage>
        <taxon>Bacteria</taxon>
        <taxon>Bacillati</taxon>
        <taxon>Actinomycetota</taxon>
        <taxon>Actinomycetes</taxon>
        <taxon>Mycobacteriales</taxon>
        <taxon>Mycobacteriaceae</taxon>
        <taxon>Mycobacterium</taxon>
        <taxon>Mycobacterium avium complex (MAC)</taxon>
    </lineage>
</organism>
<dbReference type="EMBL" id="LZJU01000013">
    <property type="protein sequence ID" value="OBH81008.1"/>
    <property type="molecule type" value="Genomic_DNA"/>
</dbReference>
<dbReference type="GO" id="GO:0030246">
    <property type="term" value="F:carbohydrate binding"/>
    <property type="evidence" value="ECO:0007669"/>
    <property type="project" value="InterPro"/>
</dbReference>
<proteinExistence type="predicted"/>
<dbReference type="OrthoDB" id="9804511at2"/>
<evidence type="ECO:0000313" key="4">
    <source>
        <dbReference type="Proteomes" id="UP000092389"/>
    </source>
</evidence>
<dbReference type="InterPro" id="IPR005887">
    <property type="entry name" value="GH92_a_mannosidase_put"/>
</dbReference>
<evidence type="ECO:0000259" key="2">
    <source>
        <dbReference type="Pfam" id="PF17678"/>
    </source>
</evidence>
<evidence type="ECO:0000313" key="3">
    <source>
        <dbReference type="EMBL" id="OBH81008.1"/>
    </source>
</evidence>
<dbReference type="InterPro" id="IPR014718">
    <property type="entry name" value="GH-type_carb-bd"/>
</dbReference>
<evidence type="ECO:0008006" key="5">
    <source>
        <dbReference type="Google" id="ProtNLM"/>
    </source>
</evidence>
<comment type="caution">
    <text evidence="3">The sequence shown here is derived from an EMBL/GenBank/DDBJ whole genome shotgun (WGS) entry which is preliminary data.</text>
</comment>
<dbReference type="SUPFAM" id="SSF48208">
    <property type="entry name" value="Six-hairpin glycosidases"/>
    <property type="match status" value="1"/>
</dbReference>
<dbReference type="GO" id="GO:0005975">
    <property type="term" value="P:carbohydrate metabolic process"/>
    <property type="evidence" value="ECO:0007669"/>
    <property type="project" value="InterPro"/>
</dbReference>
<dbReference type="Gene3D" id="2.70.98.10">
    <property type="match status" value="1"/>
</dbReference>
<evidence type="ECO:0000259" key="1">
    <source>
        <dbReference type="Pfam" id="PF07971"/>
    </source>
</evidence>
<dbReference type="InterPro" id="IPR012939">
    <property type="entry name" value="Glyco_hydro_92"/>
</dbReference>
<feature type="domain" description="Glycosyl hydrolase family 92" evidence="1">
    <location>
        <begin position="283"/>
        <end position="753"/>
    </location>
</feature>
<protein>
    <recommendedName>
        <fullName evidence="5">Alpha-1,2-mannosidase</fullName>
    </recommendedName>
</protein>
<dbReference type="AlphaFoldDB" id="A0A1A2TWX5"/>
<dbReference type="Gene3D" id="1.20.1610.10">
    <property type="entry name" value="alpha-1,2-mannosidases domains"/>
    <property type="match status" value="1"/>
</dbReference>
<dbReference type="RefSeq" id="WP_067907475.1">
    <property type="nucleotide sequence ID" value="NZ_LZJP01000128.1"/>
</dbReference>
<dbReference type="Gene3D" id="3.30.2080.10">
    <property type="entry name" value="GH92 mannosidase domain"/>
    <property type="match status" value="1"/>
</dbReference>
<dbReference type="GO" id="GO:0006516">
    <property type="term" value="P:glycoprotein catabolic process"/>
    <property type="evidence" value="ECO:0007669"/>
    <property type="project" value="TreeGrafter"/>
</dbReference>
<name>A0A1A2TWX5_MYCNT</name>
<dbReference type="NCBIfam" id="TIGR01180">
    <property type="entry name" value="aman2_put"/>
    <property type="match status" value="1"/>
</dbReference>
<dbReference type="Pfam" id="PF17678">
    <property type="entry name" value="Glyco_hydro_92N"/>
    <property type="match status" value="1"/>
</dbReference>
<feature type="domain" description="Glycosyl hydrolase family 92 N-terminal" evidence="2">
    <location>
        <begin position="47"/>
        <end position="277"/>
    </location>
</feature>
<gene>
    <name evidence="3" type="ORF">A5683_01465</name>
</gene>
<dbReference type="PANTHER" id="PTHR12143">
    <property type="entry name" value="PEPTIDE N-GLYCANASE PNGASE -RELATED"/>
    <property type="match status" value="1"/>
</dbReference>
<dbReference type="Pfam" id="PF07971">
    <property type="entry name" value="Glyco_hydro_92"/>
    <property type="match status" value="1"/>
</dbReference>
<dbReference type="PANTHER" id="PTHR12143:SF39">
    <property type="entry name" value="SECRETED PROTEIN"/>
    <property type="match status" value="1"/>
</dbReference>
<dbReference type="GO" id="GO:0000224">
    <property type="term" value="F:peptide-N4-(N-acetyl-beta-glucosaminyl)asparagine amidase activity"/>
    <property type="evidence" value="ECO:0007669"/>
    <property type="project" value="TreeGrafter"/>
</dbReference>
<accession>A0A1A2TWX5</accession>
<dbReference type="InterPro" id="IPR041371">
    <property type="entry name" value="GH92_N"/>
</dbReference>
<reference evidence="3 4" key="1">
    <citation type="submission" date="2016-06" db="EMBL/GenBank/DDBJ databases">
        <authorList>
            <person name="Kjaerup R.B."/>
            <person name="Dalgaard T.S."/>
            <person name="Juul-Madsen H.R."/>
        </authorList>
    </citation>
    <scope>NUCLEOTIDE SEQUENCE [LARGE SCALE GENOMIC DNA]</scope>
    <source>
        <strain evidence="3 4">E152</strain>
    </source>
</reference>
<dbReference type="Proteomes" id="UP000092389">
    <property type="component" value="Unassembled WGS sequence"/>
</dbReference>
<dbReference type="InterPro" id="IPR050883">
    <property type="entry name" value="PNGase"/>
</dbReference>
<dbReference type="GO" id="GO:0005829">
    <property type="term" value="C:cytosol"/>
    <property type="evidence" value="ECO:0007669"/>
    <property type="project" value="TreeGrafter"/>
</dbReference>